<feature type="transmembrane region" description="Helical" evidence="2">
    <location>
        <begin position="293"/>
        <end position="315"/>
    </location>
</feature>
<keyword evidence="2" id="KW-1133">Transmembrane helix</keyword>
<feature type="domain" description="Domain of unknown function at the cortex 1" evidence="3">
    <location>
        <begin position="10"/>
        <end position="252"/>
    </location>
</feature>
<evidence type="ECO:0000256" key="1">
    <source>
        <dbReference type="SAM" id="Coils"/>
    </source>
</evidence>
<feature type="transmembrane region" description="Helical" evidence="2">
    <location>
        <begin position="606"/>
        <end position="629"/>
    </location>
</feature>
<evidence type="ECO:0000313" key="4">
    <source>
        <dbReference type="EMBL" id="GJN88935.1"/>
    </source>
</evidence>
<comment type="caution">
    <text evidence="4">The sequence shown here is derived from an EMBL/GenBank/DDBJ whole genome shotgun (WGS) entry which is preliminary data.</text>
</comment>
<organism evidence="4 5">
    <name type="scientific">Rhodotorula paludigena</name>
    <dbReference type="NCBI Taxonomy" id="86838"/>
    <lineage>
        <taxon>Eukaryota</taxon>
        <taxon>Fungi</taxon>
        <taxon>Dikarya</taxon>
        <taxon>Basidiomycota</taxon>
        <taxon>Pucciniomycotina</taxon>
        <taxon>Microbotryomycetes</taxon>
        <taxon>Sporidiobolales</taxon>
        <taxon>Sporidiobolaceae</taxon>
        <taxon>Rhodotorula</taxon>
    </lineage>
</organism>
<gene>
    <name evidence="4" type="ORF">Rhopal_001906-T1</name>
</gene>
<keyword evidence="2" id="KW-0812">Transmembrane</keyword>
<feature type="transmembrane region" description="Helical" evidence="2">
    <location>
        <begin position="390"/>
        <end position="417"/>
    </location>
</feature>
<feature type="transmembrane region" description="Helical" evidence="2">
    <location>
        <begin position="468"/>
        <end position="488"/>
    </location>
</feature>
<feature type="transmembrane region" description="Helical" evidence="2">
    <location>
        <begin position="359"/>
        <end position="378"/>
    </location>
</feature>
<dbReference type="Pfam" id="PF08588">
    <property type="entry name" value="Duc1"/>
    <property type="match status" value="1"/>
</dbReference>
<evidence type="ECO:0000256" key="2">
    <source>
        <dbReference type="SAM" id="Phobius"/>
    </source>
</evidence>
<dbReference type="InterPro" id="IPR013897">
    <property type="entry name" value="Duc1"/>
</dbReference>
<sequence length="676" mass="73947">MPNSQPRIICRAGPDLSSLSPVDVNRSPLSISSSHWEGSVAVRLKNYRGPSAQEGEYAAQPEQELMQEGDTWSISFEGRWKDEGLTADDVLFGNVWQKPIRDYLPYGTSAALRFVRYVDPSLDCDLYADKPWALSPLFATLQFLSAREHPTSESLPPFKPDHFPEDVTPLLPSSAPANLADNPSQRRSHFAKAPARQAVPLSASHVVRGDFSHGFIDFGALAVQLPGGLSFSLEKYWNGEPVVFSCQRRGRSSPRNMSLSLYHLPLAGYFALIGGLSFAIAPTFAPKRLNAPAVGFLALAIASVGVTWTFMLQYFQLSFEQSALRHGALASRYTTHEWLADVSLFHEAWFYVCDGASRWWWSQQLCLWTTGPLLVLFYTEGRRFGIKRTWAYVLLAQVVAVSFAQALFFAAVAVNASAVPDARPAGPGRPAVQRKRQISVGLVAALLIGTASTVFVPQTLKLTSEWLFLPNLLFLHAVILLPFVPSLAKRDKVIAPRQSRLYLNFAFIALRFRFPIVFELLNTVGSSVTSGVLRGTKQPFSFQLVQERLPAVLALEWNTLLHHPAQASISSDVVLTTVGAVAYLAYSGRAARLGVRQGPEQVPATLFLVIAALLPVVGLPSALAIGYAVREGKREAREEAEAAVERAKKEAALSELAKLGAGGEGAESTAESKKTK</sequence>
<feature type="transmembrane region" description="Helical" evidence="2">
    <location>
        <begin position="259"/>
        <end position="281"/>
    </location>
</feature>
<keyword evidence="2" id="KW-0472">Membrane</keyword>
<feature type="transmembrane region" description="Helical" evidence="2">
    <location>
        <begin position="500"/>
        <end position="518"/>
    </location>
</feature>
<evidence type="ECO:0000313" key="5">
    <source>
        <dbReference type="Proteomes" id="UP001342314"/>
    </source>
</evidence>
<name>A0AAV5GHD7_9BASI</name>
<dbReference type="PANTHER" id="PTHR34826:SF2">
    <property type="entry name" value="UPF0590 PROTEIN C409.17C"/>
    <property type="match status" value="1"/>
</dbReference>
<dbReference type="PANTHER" id="PTHR34826">
    <property type="entry name" value="UPF0590 PROTEIN C409.17C"/>
    <property type="match status" value="1"/>
</dbReference>
<reference evidence="4 5" key="1">
    <citation type="submission" date="2021-12" db="EMBL/GenBank/DDBJ databases">
        <title>High titer production of polyol ester of fatty acids by Rhodotorula paludigena BS15 towards product separation-free biomass refinery.</title>
        <authorList>
            <person name="Mano J."/>
            <person name="Ono H."/>
            <person name="Tanaka T."/>
            <person name="Naito K."/>
            <person name="Sushida H."/>
            <person name="Ike M."/>
            <person name="Tokuyasu K."/>
            <person name="Kitaoka M."/>
        </authorList>
    </citation>
    <scope>NUCLEOTIDE SEQUENCE [LARGE SCALE GENOMIC DNA]</scope>
    <source>
        <strain evidence="4 5">BS15</strain>
    </source>
</reference>
<feature type="coiled-coil region" evidence="1">
    <location>
        <begin position="630"/>
        <end position="657"/>
    </location>
</feature>
<dbReference type="Proteomes" id="UP001342314">
    <property type="component" value="Unassembled WGS sequence"/>
</dbReference>
<keyword evidence="1" id="KW-0175">Coiled coil</keyword>
<proteinExistence type="predicted"/>
<evidence type="ECO:0000259" key="3">
    <source>
        <dbReference type="Pfam" id="PF08588"/>
    </source>
</evidence>
<dbReference type="EMBL" id="BQKY01000004">
    <property type="protein sequence ID" value="GJN88935.1"/>
    <property type="molecule type" value="Genomic_DNA"/>
</dbReference>
<accession>A0AAV5GHD7</accession>
<keyword evidence="5" id="KW-1185">Reference proteome</keyword>
<dbReference type="AlphaFoldDB" id="A0AAV5GHD7"/>
<protein>
    <recommendedName>
        <fullName evidence="3">Domain of unknown function at the cortex 1 domain-containing protein</fullName>
    </recommendedName>
</protein>